<dbReference type="InterPro" id="IPR014347">
    <property type="entry name" value="Tautomerase/MIF_sf"/>
</dbReference>
<dbReference type="SUPFAM" id="SSF55331">
    <property type="entry name" value="Tautomerase/MIF"/>
    <property type="match status" value="1"/>
</dbReference>
<proteinExistence type="predicted"/>
<keyword evidence="2" id="KW-1185">Reference proteome</keyword>
<reference evidence="2" key="1">
    <citation type="journal article" date="2019" name="Int. J. Syst. Evol. Microbiol.">
        <title>The Global Catalogue of Microorganisms (GCM) 10K type strain sequencing project: providing services to taxonomists for standard genome sequencing and annotation.</title>
        <authorList>
            <consortium name="The Broad Institute Genomics Platform"/>
            <consortium name="The Broad Institute Genome Sequencing Center for Infectious Disease"/>
            <person name="Wu L."/>
            <person name="Ma J."/>
        </authorList>
    </citation>
    <scope>NUCLEOTIDE SEQUENCE [LARGE SCALE GENOMIC DNA]</scope>
    <source>
        <strain evidence="2">JCM 16540</strain>
    </source>
</reference>
<dbReference type="PANTHER" id="PTHR38460:SF1">
    <property type="entry name" value="TAUTOMERASE YOLI-RELATED"/>
    <property type="match status" value="1"/>
</dbReference>
<dbReference type="PANTHER" id="PTHR38460">
    <property type="entry name" value="TAUTOMERASE YOLI-RELATED"/>
    <property type="match status" value="1"/>
</dbReference>
<sequence length="118" mass="13405">MPLIQIDLDREVFDTLGEQLSAAVHQAQLDVLEIPADDLFQVFTPHGPGELRFDPGYNGVDRRQLVLVRVTMVHMYPVSTKRRFFEAVADRFAEVGVRREDVLIATVENGFEDWYAGA</sequence>
<comment type="caution">
    <text evidence="1">The sequence shown here is derived from an EMBL/GenBank/DDBJ whole genome shotgun (WGS) entry which is preliminary data.</text>
</comment>
<dbReference type="Pfam" id="PF14552">
    <property type="entry name" value="Tautomerase_2"/>
    <property type="match status" value="1"/>
</dbReference>
<protein>
    <submittedName>
        <fullName evidence="1">Tautomerase family protein</fullName>
    </submittedName>
</protein>
<dbReference type="Gene3D" id="3.30.429.10">
    <property type="entry name" value="Macrophage Migration Inhibitory Factor"/>
    <property type="match status" value="1"/>
</dbReference>
<accession>A0ABP6XX50</accession>
<gene>
    <name evidence="1" type="ORF">GCM10022197_32970</name>
</gene>
<evidence type="ECO:0000313" key="2">
    <source>
        <dbReference type="Proteomes" id="UP001500767"/>
    </source>
</evidence>
<dbReference type="EMBL" id="BAAAYR010000004">
    <property type="protein sequence ID" value="GAA3573540.1"/>
    <property type="molecule type" value="Genomic_DNA"/>
</dbReference>
<evidence type="ECO:0000313" key="1">
    <source>
        <dbReference type="EMBL" id="GAA3573540.1"/>
    </source>
</evidence>
<organism evidence="1 2">
    <name type="scientific">Microlunatus spumicola</name>
    <dbReference type="NCBI Taxonomy" id="81499"/>
    <lineage>
        <taxon>Bacteria</taxon>
        <taxon>Bacillati</taxon>
        <taxon>Actinomycetota</taxon>
        <taxon>Actinomycetes</taxon>
        <taxon>Propionibacteriales</taxon>
        <taxon>Propionibacteriaceae</taxon>
        <taxon>Microlunatus</taxon>
    </lineage>
</organism>
<dbReference type="Proteomes" id="UP001500767">
    <property type="component" value="Unassembled WGS sequence"/>
</dbReference>
<dbReference type="RefSeq" id="WP_204910023.1">
    <property type="nucleotide sequence ID" value="NZ_BAAAYR010000004.1"/>
</dbReference>
<name>A0ABP6XX50_9ACTN</name>
<dbReference type="InterPro" id="IPR037479">
    <property type="entry name" value="Tauto_MSAD"/>
</dbReference>